<protein>
    <submittedName>
        <fullName evidence="1">Uncharacterized protein</fullName>
    </submittedName>
</protein>
<keyword evidence="2" id="KW-1185">Reference proteome</keyword>
<evidence type="ECO:0000313" key="2">
    <source>
        <dbReference type="Proteomes" id="UP001324287"/>
    </source>
</evidence>
<dbReference type="EMBL" id="CP141261">
    <property type="protein sequence ID" value="WRL64288.1"/>
    <property type="molecule type" value="Genomic_DNA"/>
</dbReference>
<proteinExistence type="predicted"/>
<gene>
    <name evidence="1" type="ORF">U6N30_32910</name>
</gene>
<name>A0ABZ1B0E6_9ACTN</name>
<reference evidence="1 2" key="1">
    <citation type="submission" date="2023-12" db="EMBL/GenBank/DDBJ databases">
        <title>Blastococcus brunescens sp. nov., an actonobacterium isolated from sandstone collected in sahara desert.</title>
        <authorList>
            <person name="Gtari M."/>
            <person name="Ghodhbane F."/>
        </authorList>
    </citation>
    <scope>NUCLEOTIDE SEQUENCE [LARGE SCALE GENOMIC DNA]</scope>
    <source>
        <strain evidence="1 2">BMG 8361</strain>
    </source>
</reference>
<evidence type="ECO:0000313" key="1">
    <source>
        <dbReference type="EMBL" id="WRL64288.1"/>
    </source>
</evidence>
<dbReference type="Proteomes" id="UP001324287">
    <property type="component" value="Chromosome"/>
</dbReference>
<organism evidence="1 2">
    <name type="scientific">Blastococcus brunescens</name>
    <dbReference type="NCBI Taxonomy" id="1564165"/>
    <lineage>
        <taxon>Bacteria</taxon>
        <taxon>Bacillati</taxon>
        <taxon>Actinomycetota</taxon>
        <taxon>Actinomycetes</taxon>
        <taxon>Geodermatophilales</taxon>
        <taxon>Geodermatophilaceae</taxon>
        <taxon>Blastococcus</taxon>
    </lineage>
</organism>
<dbReference type="RefSeq" id="WP_324275616.1">
    <property type="nucleotide sequence ID" value="NZ_CP141261.1"/>
</dbReference>
<sequence length="118" mass="13511">MGWEFLKAALSVCEHVDVLTRQKNVQLIREALSDEQLVRCRLIGFDLGLGAKQWKKRLPLGTQAYYAAWQIRARSVVRRLHEQNRFDLAHHVTFATDYQPVVARALKGVPFVWGPVGV</sequence>
<accession>A0ABZ1B0E6</accession>